<evidence type="ECO:0000313" key="6">
    <source>
        <dbReference type="EMBL" id="PNU20862.1"/>
    </source>
</evidence>
<keyword evidence="3" id="KW-0238">DNA-binding</keyword>
<dbReference type="RefSeq" id="WP_103114604.1">
    <property type="nucleotide sequence ID" value="NZ_PPFX01000007.1"/>
</dbReference>
<evidence type="ECO:0000256" key="2">
    <source>
        <dbReference type="ARBA" id="ARBA00022747"/>
    </source>
</evidence>
<dbReference type="InterPro" id="IPR000055">
    <property type="entry name" value="Restrct_endonuc_typeI_TRD"/>
</dbReference>
<protein>
    <recommendedName>
        <fullName evidence="5">Type I restriction modification DNA specificity domain-containing protein</fullName>
    </recommendedName>
</protein>
<dbReference type="Gene3D" id="3.90.220.20">
    <property type="entry name" value="DNA methylase specificity domains"/>
    <property type="match status" value="2"/>
</dbReference>
<dbReference type="InterPro" id="IPR044946">
    <property type="entry name" value="Restrct_endonuc_typeI_TRD_sf"/>
</dbReference>
<evidence type="ECO:0000256" key="3">
    <source>
        <dbReference type="ARBA" id="ARBA00023125"/>
    </source>
</evidence>
<dbReference type="OrthoDB" id="5363772at2"/>
<evidence type="ECO:0000256" key="1">
    <source>
        <dbReference type="ARBA" id="ARBA00010923"/>
    </source>
</evidence>
<dbReference type="GO" id="GO:0003677">
    <property type="term" value="F:DNA binding"/>
    <property type="evidence" value="ECO:0007669"/>
    <property type="project" value="UniProtKB-KW"/>
</dbReference>
<name>A0A2K2HC26_9BACT</name>
<proteinExistence type="inferred from homology"/>
<dbReference type="GO" id="GO:0009307">
    <property type="term" value="P:DNA restriction-modification system"/>
    <property type="evidence" value="ECO:0007669"/>
    <property type="project" value="UniProtKB-KW"/>
</dbReference>
<evidence type="ECO:0000313" key="7">
    <source>
        <dbReference type="Proteomes" id="UP000236340"/>
    </source>
</evidence>
<dbReference type="SUPFAM" id="SSF116734">
    <property type="entry name" value="DNA methylase specificity domain"/>
    <property type="match status" value="1"/>
</dbReference>
<dbReference type="AlphaFoldDB" id="A0A2K2HC26"/>
<feature type="coiled-coil region" evidence="4">
    <location>
        <begin position="24"/>
        <end position="51"/>
    </location>
</feature>
<dbReference type="Proteomes" id="UP000236340">
    <property type="component" value="Unassembled WGS sequence"/>
</dbReference>
<keyword evidence="2" id="KW-0680">Restriction system</keyword>
<accession>A0A2K2HC26</accession>
<sequence length="59" mass="6697">MGNIAKFAIPLPPLEEQKRIVAKVDQLMALCDELEVKLNQARQHSKQLMEVTVRQLLVA</sequence>
<comment type="caution">
    <text evidence="6">The sequence shown here is derived from an EMBL/GenBank/DDBJ whole genome shotgun (WGS) entry which is preliminary data.</text>
</comment>
<evidence type="ECO:0000256" key="4">
    <source>
        <dbReference type="SAM" id="Coils"/>
    </source>
</evidence>
<comment type="similarity">
    <text evidence="1">Belongs to the type-I restriction system S methylase family.</text>
</comment>
<organism evidence="6 7">
    <name type="scientific">Geothermobacter hydrogeniphilus</name>
    <dbReference type="NCBI Taxonomy" id="1969733"/>
    <lineage>
        <taxon>Bacteria</taxon>
        <taxon>Pseudomonadati</taxon>
        <taxon>Thermodesulfobacteriota</taxon>
        <taxon>Desulfuromonadia</taxon>
        <taxon>Desulfuromonadales</taxon>
        <taxon>Geothermobacteraceae</taxon>
        <taxon>Geothermobacter</taxon>
    </lineage>
</organism>
<keyword evidence="4" id="KW-0175">Coiled coil</keyword>
<dbReference type="Pfam" id="PF01420">
    <property type="entry name" value="Methylase_S"/>
    <property type="match status" value="1"/>
</dbReference>
<feature type="domain" description="Type I restriction modification DNA specificity" evidence="5">
    <location>
        <begin position="2"/>
        <end position="40"/>
    </location>
</feature>
<dbReference type="EMBL" id="PPFX01000007">
    <property type="protein sequence ID" value="PNU20862.1"/>
    <property type="molecule type" value="Genomic_DNA"/>
</dbReference>
<gene>
    <name evidence="6" type="ORF">C2E25_04525</name>
</gene>
<evidence type="ECO:0000259" key="5">
    <source>
        <dbReference type="Pfam" id="PF01420"/>
    </source>
</evidence>
<reference evidence="6 7" key="1">
    <citation type="journal article" date="2018" name="Genome Announc.">
        <title>Genome Sequence of Geothermobacter sp. HR-1 Iron Reducer from the Loihi Seamount.</title>
        <authorList>
            <person name="Smith H."/>
            <person name="Abuyen K."/>
            <person name="Tremblay J."/>
            <person name="Savalia P."/>
            <person name="Perez-Rodriguez I."/>
            <person name="Emerson D."/>
            <person name="Tully B."/>
            <person name="Amend J."/>
        </authorList>
    </citation>
    <scope>NUCLEOTIDE SEQUENCE [LARGE SCALE GENOMIC DNA]</scope>
    <source>
        <strain evidence="6 7">HR-1</strain>
    </source>
</reference>